<dbReference type="CDD" id="cd00093">
    <property type="entry name" value="HTH_XRE"/>
    <property type="match status" value="1"/>
</dbReference>
<comment type="caution">
    <text evidence="3">The sequence shown here is derived from an EMBL/GenBank/DDBJ whole genome shotgun (WGS) entry which is preliminary data.</text>
</comment>
<feature type="domain" description="HTH cro/C1-type" evidence="2">
    <location>
        <begin position="24"/>
        <end position="78"/>
    </location>
</feature>
<dbReference type="InterPro" id="IPR011051">
    <property type="entry name" value="RmlC_Cupin_sf"/>
</dbReference>
<dbReference type="SUPFAM" id="SSF51182">
    <property type="entry name" value="RmlC-like cupins"/>
    <property type="match status" value="1"/>
</dbReference>
<organism evidence="3 4">
    <name type="scientific">Pararhodobacter oceanensis</name>
    <dbReference type="NCBI Taxonomy" id="2172121"/>
    <lineage>
        <taxon>Bacteria</taxon>
        <taxon>Pseudomonadati</taxon>
        <taxon>Pseudomonadota</taxon>
        <taxon>Alphaproteobacteria</taxon>
        <taxon>Rhodobacterales</taxon>
        <taxon>Paracoccaceae</taxon>
        <taxon>Pararhodobacter</taxon>
    </lineage>
</organism>
<dbReference type="InterPro" id="IPR013096">
    <property type="entry name" value="Cupin_2"/>
</dbReference>
<dbReference type="InterPro" id="IPR001387">
    <property type="entry name" value="Cro/C1-type_HTH"/>
</dbReference>
<gene>
    <name evidence="3" type="ORF">DDE20_02005</name>
</gene>
<dbReference type="EMBL" id="QDKM01000001">
    <property type="protein sequence ID" value="PVH30350.1"/>
    <property type="molecule type" value="Genomic_DNA"/>
</dbReference>
<protein>
    <submittedName>
        <fullName evidence="3">XRE family transcriptional regulator</fullName>
    </submittedName>
</protein>
<dbReference type="Gene3D" id="1.10.260.40">
    <property type="entry name" value="lambda repressor-like DNA-binding domains"/>
    <property type="match status" value="1"/>
</dbReference>
<evidence type="ECO:0000256" key="1">
    <source>
        <dbReference type="ARBA" id="ARBA00023125"/>
    </source>
</evidence>
<dbReference type="GO" id="GO:0003677">
    <property type="term" value="F:DNA binding"/>
    <property type="evidence" value="ECO:0007669"/>
    <property type="project" value="UniProtKB-KW"/>
</dbReference>
<dbReference type="RefSeq" id="WP_116556762.1">
    <property type="nucleotide sequence ID" value="NZ_QDKM01000001.1"/>
</dbReference>
<dbReference type="PANTHER" id="PTHR46797">
    <property type="entry name" value="HTH-TYPE TRANSCRIPTIONAL REGULATOR"/>
    <property type="match status" value="1"/>
</dbReference>
<accession>A0A2T8HY45</accession>
<dbReference type="Pfam" id="PF01381">
    <property type="entry name" value="HTH_3"/>
    <property type="match status" value="1"/>
</dbReference>
<dbReference type="GO" id="GO:0003700">
    <property type="term" value="F:DNA-binding transcription factor activity"/>
    <property type="evidence" value="ECO:0007669"/>
    <property type="project" value="TreeGrafter"/>
</dbReference>
<dbReference type="AlphaFoldDB" id="A0A2T8HY45"/>
<dbReference type="Pfam" id="PF07883">
    <property type="entry name" value="Cupin_2"/>
    <property type="match status" value="1"/>
</dbReference>
<evidence type="ECO:0000259" key="2">
    <source>
        <dbReference type="PROSITE" id="PS50943"/>
    </source>
</evidence>
<proteinExistence type="predicted"/>
<dbReference type="SUPFAM" id="SSF47413">
    <property type="entry name" value="lambda repressor-like DNA-binding domains"/>
    <property type="match status" value="1"/>
</dbReference>
<keyword evidence="1" id="KW-0238">DNA-binding</keyword>
<dbReference type="OrthoDB" id="9814751at2"/>
<evidence type="ECO:0000313" key="3">
    <source>
        <dbReference type="EMBL" id="PVH30350.1"/>
    </source>
</evidence>
<dbReference type="Proteomes" id="UP000245911">
    <property type="component" value="Unassembled WGS sequence"/>
</dbReference>
<keyword evidence="4" id="KW-1185">Reference proteome</keyword>
<sequence length="215" mass="23518">MTYAAPPPTADDPDSERAQFGRRLRALRRDRGWTLSELAERSGLAVSTLSKAERGLMSLTYDRMLQLARGIGVDMAELFTPDGTSFAPGSFAVAAKGEFKRQETPNYVYEMLFPEIRNKAMVPMMGTLKAHDLKDFDDFVRHPGQEFLIVLEGAITVFAEGKAPVTLRQGDSLYLDSSRGHLYASAGAQDARILVVCTEPDTTEPAPADASGSRV</sequence>
<dbReference type="PANTHER" id="PTHR46797:SF20">
    <property type="entry name" value="BLR4304 PROTEIN"/>
    <property type="match status" value="1"/>
</dbReference>
<dbReference type="PROSITE" id="PS50943">
    <property type="entry name" value="HTH_CROC1"/>
    <property type="match status" value="1"/>
</dbReference>
<dbReference type="SMART" id="SM00530">
    <property type="entry name" value="HTH_XRE"/>
    <property type="match status" value="1"/>
</dbReference>
<dbReference type="GO" id="GO:0005829">
    <property type="term" value="C:cytosol"/>
    <property type="evidence" value="ECO:0007669"/>
    <property type="project" value="TreeGrafter"/>
</dbReference>
<reference evidence="3 4" key="1">
    <citation type="submission" date="2018-04" db="EMBL/GenBank/DDBJ databases">
        <title>Pararhodobacter oceanense sp. nov., isolated from marine intertidal sediment.</title>
        <authorList>
            <person name="Wang X.-L."/>
            <person name="Du Z.-J."/>
        </authorList>
    </citation>
    <scope>NUCLEOTIDE SEQUENCE [LARGE SCALE GENOMIC DNA]</scope>
    <source>
        <strain evidence="3 4">AM505</strain>
    </source>
</reference>
<dbReference type="CDD" id="cd02209">
    <property type="entry name" value="cupin_XRE_C"/>
    <property type="match status" value="1"/>
</dbReference>
<name>A0A2T8HY45_9RHOB</name>
<dbReference type="InterPro" id="IPR050807">
    <property type="entry name" value="TransReg_Diox_bact_type"/>
</dbReference>
<dbReference type="InterPro" id="IPR014710">
    <property type="entry name" value="RmlC-like_jellyroll"/>
</dbReference>
<evidence type="ECO:0000313" key="4">
    <source>
        <dbReference type="Proteomes" id="UP000245911"/>
    </source>
</evidence>
<dbReference type="InterPro" id="IPR010982">
    <property type="entry name" value="Lambda_DNA-bd_dom_sf"/>
</dbReference>
<dbReference type="Gene3D" id="2.60.120.10">
    <property type="entry name" value="Jelly Rolls"/>
    <property type="match status" value="1"/>
</dbReference>